<evidence type="ECO:0000313" key="1">
    <source>
        <dbReference type="EMBL" id="JAE10630.1"/>
    </source>
</evidence>
<reference evidence="1" key="1">
    <citation type="submission" date="2014-09" db="EMBL/GenBank/DDBJ databases">
        <authorList>
            <person name="Magalhaes I.L.F."/>
            <person name="Oliveira U."/>
            <person name="Santos F.R."/>
            <person name="Vidigal T.H.D.A."/>
            <person name="Brescovit A.D."/>
            <person name="Santos A.J."/>
        </authorList>
    </citation>
    <scope>NUCLEOTIDE SEQUENCE</scope>
    <source>
        <tissue evidence="1">Shoot tissue taken approximately 20 cm above the soil surface</tissue>
    </source>
</reference>
<dbReference type="AlphaFoldDB" id="A0A0A9FCB2"/>
<organism evidence="1">
    <name type="scientific">Arundo donax</name>
    <name type="common">Giant reed</name>
    <name type="synonym">Donax arundinaceus</name>
    <dbReference type="NCBI Taxonomy" id="35708"/>
    <lineage>
        <taxon>Eukaryota</taxon>
        <taxon>Viridiplantae</taxon>
        <taxon>Streptophyta</taxon>
        <taxon>Embryophyta</taxon>
        <taxon>Tracheophyta</taxon>
        <taxon>Spermatophyta</taxon>
        <taxon>Magnoliopsida</taxon>
        <taxon>Liliopsida</taxon>
        <taxon>Poales</taxon>
        <taxon>Poaceae</taxon>
        <taxon>PACMAD clade</taxon>
        <taxon>Arundinoideae</taxon>
        <taxon>Arundineae</taxon>
        <taxon>Arundo</taxon>
    </lineage>
</organism>
<dbReference type="EMBL" id="GBRH01187266">
    <property type="protein sequence ID" value="JAE10630.1"/>
    <property type="molecule type" value="Transcribed_RNA"/>
</dbReference>
<accession>A0A0A9FCB2</accession>
<proteinExistence type="predicted"/>
<protein>
    <submittedName>
        <fullName evidence="1">Uncharacterized protein</fullName>
    </submittedName>
</protein>
<reference evidence="1" key="2">
    <citation type="journal article" date="2015" name="Data Brief">
        <title>Shoot transcriptome of the giant reed, Arundo donax.</title>
        <authorList>
            <person name="Barrero R.A."/>
            <person name="Guerrero F.D."/>
            <person name="Moolhuijzen P."/>
            <person name="Goolsby J.A."/>
            <person name="Tidwell J."/>
            <person name="Bellgard S.E."/>
            <person name="Bellgard M.I."/>
        </authorList>
    </citation>
    <scope>NUCLEOTIDE SEQUENCE</scope>
    <source>
        <tissue evidence="1">Shoot tissue taken approximately 20 cm above the soil surface</tissue>
    </source>
</reference>
<name>A0A0A9FCB2_ARUDO</name>
<sequence length="34" mass="3860">MFLKIHLITMKSQKKMSILSAKVLFVHGSQLAVM</sequence>